<dbReference type="RefSeq" id="WP_281800957.1">
    <property type="nucleotide sequence ID" value="NZ_BSEC01000001.1"/>
</dbReference>
<gene>
    <name evidence="1" type="ORF">LMG27198_09980</name>
</gene>
<keyword evidence="2" id="KW-1185">Reference proteome</keyword>
<reference evidence="1" key="1">
    <citation type="journal article" date="2023" name="Int. J. Syst. Evol. Microbiol.">
        <title>Methylocystis iwaonis sp. nov., a type II methane-oxidizing bacterium from surface soil of a rice paddy field in Japan, and emended description of the genus Methylocystis (ex Whittenbury et al. 1970) Bowman et al. 1993.</title>
        <authorList>
            <person name="Kaise H."/>
            <person name="Sawadogo J.B."/>
            <person name="Alam M.S."/>
            <person name="Ueno C."/>
            <person name="Dianou D."/>
            <person name="Shinjo R."/>
            <person name="Asakawa S."/>
        </authorList>
    </citation>
    <scope>NUCLEOTIDE SEQUENCE</scope>
    <source>
        <strain evidence="1">LMG27198</strain>
    </source>
</reference>
<evidence type="ECO:0000313" key="2">
    <source>
        <dbReference type="Proteomes" id="UP001144323"/>
    </source>
</evidence>
<comment type="caution">
    <text evidence="1">The sequence shown here is derived from an EMBL/GenBank/DDBJ whole genome shotgun (WGS) entry which is preliminary data.</text>
</comment>
<organism evidence="1 2">
    <name type="scientific">Methylocystis echinoides</name>
    <dbReference type="NCBI Taxonomy" id="29468"/>
    <lineage>
        <taxon>Bacteria</taxon>
        <taxon>Pseudomonadati</taxon>
        <taxon>Pseudomonadota</taxon>
        <taxon>Alphaproteobacteria</taxon>
        <taxon>Hyphomicrobiales</taxon>
        <taxon>Methylocystaceae</taxon>
        <taxon>Methylocystis</taxon>
    </lineage>
</organism>
<dbReference type="AlphaFoldDB" id="A0A9W6GS35"/>
<proteinExistence type="predicted"/>
<dbReference type="Proteomes" id="UP001144323">
    <property type="component" value="Unassembled WGS sequence"/>
</dbReference>
<sequence length="120" mass="12957">MQGTARDILATVIVLLIAPLPGCALRPAEIAPAPISPAAYAQADCRQLAQMRARTDRTLILAEIAQYQRYQDDRTRTFGVPTPMATIFEGGGEAEVARLKGDSLALGAQLHRAECLRDQP</sequence>
<name>A0A9W6GS35_9HYPH</name>
<protein>
    <submittedName>
        <fullName evidence="1">Uncharacterized protein</fullName>
    </submittedName>
</protein>
<evidence type="ECO:0000313" key="1">
    <source>
        <dbReference type="EMBL" id="GLI92006.1"/>
    </source>
</evidence>
<accession>A0A9W6GS35</accession>
<dbReference type="EMBL" id="BSEC01000001">
    <property type="protein sequence ID" value="GLI92006.1"/>
    <property type="molecule type" value="Genomic_DNA"/>
</dbReference>